<evidence type="ECO:0000259" key="2">
    <source>
        <dbReference type="PROSITE" id="PS50222"/>
    </source>
</evidence>
<dbReference type="PROSITE" id="PS50222">
    <property type="entry name" value="EF_HAND_2"/>
    <property type="match status" value="1"/>
</dbReference>
<name>A0A1R2BDD4_9CILI</name>
<sequence length="149" mass="17668">MVSLQFILAVSVFLIVFVSSKQGLNYSLIEKQDKNKDGKLSKAQFIEGLKIAFAKSGVEKNEEMIQDFADQYIRKMKFKELIELSDIKTKIESDELLQAFQSWRDEMWKERINRDGNHDGNNPKFFKNPELYGYKYRRQKSFQEKRPEL</sequence>
<protein>
    <recommendedName>
        <fullName evidence="2">EF-hand domain-containing protein</fullName>
    </recommendedName>
</protein>
<feature type="chain" id="PRO_5012187344" description="EF-hand domain-containing protein" evidence="1">
    <location>
        <begin position="21"/>
        <end position="149"/>
    </location>
</feature>
<comment type="caution">
    <text evidence="3">The sequence shown here is derived from an EMBL/GenBank/DDBJ whole genome shotgun (WGS) entry which is preliminary data.</text>
</comment>
<dbReference type="EMBL" id="MPUH01000730">
    <property type="protein sequence ID" value="OMJ74769.1"/>
    <property type="molecule type" value="Genomic_DNA"/>
</dbReference>
<evidence type="ECO:0000313" key="4">
    <source>
        <dbReference type="Proteomes" id="UP000187209"/>
    </source>
</evidence>
<gene>
    <name evidence="3" type="ORF">SteCoe_26248</name>
</gene>
<accession>A0A1R2BDD4</accession>
<keyword evidence="1" id="KW-0732">Signal</keyword>
<dbReference type="InterPro" id="IPR011992">
    <property type="entry name" value="EF-hand-dom_pair"/>
</dbReference>
<proteinExistence type="predicted"/>
<dbReference type="SUPFAM" id="SSF47473">
    <property type="entry name" value="EF-hand"/>
    <property type="match status" value="1"/>
</dbReference>
<evidence type="ECO:0000313" key="3">
    <source>
        <dbReference type="EMBL" id="OMJ74769.1"/>
    </source>
</evidence>
<feature type="domain" description="EF-hand" evidence="2">
    <location>
        <begin position="28"/>
        <end position="55"/>
    </location>
</feature>
<keyword evidence="4" id="KW-1185">Reference proteome</keyword>
<dbReference type="AlphaFoldDB" id="A0A1R2BDD4"/>
<dbReference type="InterPro" id="IPR002048">
    <property type="entry name" value="EF_hand_dom"/>
</dbReference>
<dbReference type="Proteomes" id="UP000187209">
    <property type="component" value="Unassembled WGS sequence"/>
</dbReference>
<reference evidence="3 4" key="1">
    <citation type="submission" date="2016-11" db="EMBL/GenBank/DDBJ databases">
        <title>The macronuclear genome of Stentor coeruleus: a giant cell with tiny introns.</title>
        <authorList>
            <person name="Slabodnick M."/>
            <person name="Ruby J.G."/>
            <person name="Reiff S.B."/>
            <person name="Swart E.C."/>
            <person name="Gosai S."/>
            <person name="Prabakaran S."/>
            <person name="Witkowska E."/>
            <person name="Larue G.E."/>
            <person name="Fisher S."/>
            <person name="Freeman R.M."/>
            <person name="Gunawardena J."/>
            <person name="Chu W."/>
            <person name="Stover N.A."/>
            <person name="Gregory B.D."/>
            <person name="Nowacki M."/>
            <person name="Derisi J."/>
            <person name="Roy S.W."/>
            <person name="Marshall W.F."/>
            <person name="Sood P."/>
        </authorList>
    </citation>
    <scope>NUCLEOTIDE SEQUENCE [LARGE SCALE GENOMIC DNA]</scope>
    <source>
        <strain evidence="3">WM001</strain>
    </source>
</reference>
<feature type="signal peptide" evidence="1">
    <location>
        <begin position="1"/>
        <end position="20"/>
    </location>
</feature>
<organism evidence="3 4">
    <name type="scientific">Stentor coeruleus</name>
    <dbReference type="NCBI Taxonomy" id="5963"/>
    <lineage>
        <taxon>Eukaryota</taxon>
        <taxon>Sar</taxon>
        <taxon>Alveolata</taxon>
        <taxon>Ciliophora</taxon>
        <taxon>Postciliodesmatophora</taxon>
        <taxon>Heterotrichea</taxon>
        <taxon>Heterotrichida</taxon>
        <taxon>Stentoridae</taxon>
        <taxon>Stentor</taxon>
    </lineage>
</organism>
<dbReference type="GO" id="GO:0005509">
    <property type="term" value="F:calcium ion binding"/>
    <property type="evidence" value="ECO:0007669"/>
    <property type="project" value="InterPro"/>
</dbReference>
<evidence type="ECO:0000256" key="1">
    <source>
        <dbReference type="SAM" id="SignalP"/>
    </source>
</evidence>
<dbReference type="OrthoDB" id="10573743at2759"/>